<dbReference type="InterPro" id="IPR012334">
    <property type="entry name" value="Pectin_lyas_fold"/>
</dbReference>
<keyword evidence="3" id="KW-0732">Signal</keyword>
<evidence type="ECO:0000256" key="1">
    <source>
        <dbReference type="ARBA" id="ARBA00004613"/>
    </source>
</evidence>
<feature type="domain" description="Filamentous haemagglutinin FhaB/tRNA nuclease CdiA-like TPS" evidence="5">
    <location>
        <begin position="73"/>
        <end position="185"/>
    </location>
</feature>
<name>A0A628V7K2_SALER</name>
<dbReference type="InterPro" id="IPR011050">
    <property type="entry name" value="Pectin_lyase_fold/virulence"/>
</dbReference>
<keyword evidence="4" id="KW-0812">Transmembrane</keyword>
<accession>A0A628V7K2</accession>
<keyword evidence="4" id="KW-0472">Membrane</keyword>
<dbReference type="SMART" id="SM00912">
    <property type="entry name" value="Haemagg_act"/>
    <property type="match status" value="1"/>
</dbReference>
<dbReference type="InterPro" id="IPR050909">
    <property type="entry name" value="Bact_Autotransporter_VF"/>
</dbReference>
<feature type="transmembrane region" description="Helical" evidence="4">
    <location>
        <begin position="55"/>
        <end position="76"/>
    </location>
</feature>
<comment type="caution">
    <text evidence="6">The sequence shown here is derived from an EMBL/GenBank/DDBJ whole genome shotgun (WGS) entry which is preliminary data.</text>
</comment>
<comment type="subcellular location">
    <subcellularLocation>
        <location evidence="1">Secreted</location>
    </subcellularLocation>
</comment>
<dbReference type="AlphaFoldDB" id="A0A628V7K2"/>
<dbReference type="InterPro" id="IPR008638">
    <property type="entry name" value="FhaB/CdiA-like_TPS"/>
</dbReference>
<dbReference type="SUPFAM" id="SSF51126">
    <property type="entry name" value="Pectin lyase-like"/>
    <property type="match status" value="1"/>
</dbReference>
<dbReference type="EMBL" id="AAMBER010000022">
    <property type="protein sequence ID" value="EDF5515486.1"/>
    <property type="molecule type" value="Genomic_DNA"/>
</dbReference>
<sequence length="1141" mass="113975">MNKIYRLKFDRKRNELVVVSELMTGAGKDGTTGQVAAPRQGIDRRGRLAGTLTPLALMTGLIVSLLPGMVLAAPALPAGGQIIAGQGSITTQGQQMTIHQQTQHLATNWQSFDIGKNNTVQFVQPDSSAVALNRVTGSSGSQIMGSLKANGQVFILNPNGVLFGRDAKVNVAGLVASTKHLDTADFMRGQYTLSGRGVPGAQVINQGSLTTAEGGFIVLAADRVSNTGRVTTPSGKTVLAAAERVTLQLDNGGLTSVSVSGDVVNALVENRGLLSATDGQVYLTARGKDMLLSTVVNNSGTVEARGLQTDGGVIRLDGGDSGVVRQAGQLLADSAGGRGGDISVEGQNIHLAAGSLTSATGSTGGGRVRVGGGWQGKDQTLRNASGVVMDTTATVDVSATQHGDGGTAVLWSEDYTDFRGTVRATGGAQSGNGGRVETSSHRNLQAFGQVDASAARGQGGEWLLDPTDVTIVGTGTTSGVTESGKGTDASLDVDIDHLFTPSASGAQILNTSIESQLNSGTNVVVQTSGSDVAGQAGNITVSANISKTAGADASLTLKADGNITLTANTGISSTAGKLDISLLGAGSDSGMVNITRSTLNSNGGNITIDQLNHSITGTDGTATVNPNAMTVKIDGGTLNATAGNVTVNAYNPNVNLSQPAYASTVRNSGSMVQVSGNSTLSGENILLHTTLDGGNAVGLPVFLNGANLTANHNITLKSTLNPVSVITTSSDGAQTTTTTSPSAFSVELRGAGNVLTATAGNITITNNAAGSGNGIFLNGTTASKATLTAGGDITLNGSSVSGYGVGAVNACLTAAGNITVLGNTTSSTGAAITGSSLNATGSLVVTGNSASGAGLQVSGSALAGSRAALTGSSRTGGTGFSLTNTTLAGNLADLANVTLSSQDSGAGAINVLDSKVVTSASRDNLLKKKIENMTTVDMGGTSIFDDTTNATKGWTADYTHADLPNSGWIFSNTTATAAGDISLKGVGFINATLNTTNGGISITSAGNTILTSTTLNATKDVALNAGLNLTLSQVNVTTAGNISLLGAAADSGMVNVTRSTLNSGGGNITIDQLNHSITGTDGTATVNPNAMTVKIDGGTLNATAGNVTVNAYNPNVNLSQPAYVSTVRNGGAMIQVSGSST</sequence>
<dbReference type="PANTHER" id="PTHR12338">
    <property type="entry name" value="AUTOTRANSPORTER"/>
    <property type="match status" value="1"/>
</dbReference>
<evidence type="ECO:0000256" key="3">
    <source>
        <dbReference type="ARBA" id="ARBA00022729"/>
    </source>
</evidence>
<keyword evidence="2" id="KW-0964">Secreted</keyword>
<gene>
    <name evidence="6" type="ORF">GB848_21375</name>
</gene>
<evidence type="ECO:0000259" key="5">
    <source>
        <dbReference type="SMART" id="SM00912"/>
    </source>
</evidence>
<dbReference type="GO" id="GO:0005576">
    <property type="term" value="C:extracellular region"/>
    <property type="evidence" value="ECO:0007669"/>
    <property type="project" value="UniProtKB-SubCell"/>
</dbReference>
<dbReference type="Pfam" id="PF13018">
    <property type="entry name" value="ESPR"/>
    <property type="match status" value="1"/>
</dbReference>
<dbReference type="Pfam" id="PF05860">
    <property type="entry name" value="TPS"/>
    <property type="match status" value="1"/>
</dbReference>
<keyword evidence="4" id="KW-1133">Transmembrane helix</keyword>
<protein>
    <submittedName>
        <fullName evidence="6">Filamentous hemagglutinin N-terminal domain-containing protein</fullName>
    </submittedName>
</protein>
<reference evidence="6" key="1">
    <citation type="submission" date="2019-10" db="EMBL/GenBank/DDBJ databases">
        <authorList>
            <consortium name="PulseNet: The National Subtyping Network for Foodborne Disease Surveillance"/>
            <person name="Tarr C.L."/>
            <person name="Trees E."/>
            <person name="Katz L.S."/>
            <person name="Carleton-Romer H.A."/>
            <person name="Stroika S."/>
            <person name="Kucerova Z."/>
            <person name="Roache K.F."/>
            <person name="Sabol A.L."/>
            <person name="Besser J."/>
            <person name="Gerner-Smidt P."/>
        </authorList>
    </citation>
    <scope>NUCLEOTIDE SEQUENCE</scope>
    <source>
        <strain evidence="6">PNUSAS102632</strain>
    </source>
</reference>
<evidence type="ECO:0000256" key="2">
    <source>
        <dbReference type="ARBA" id="ARBA00022525"/>
    </source>
</evidence>
<dbReference type="NCBIfam" id="TIGR01901">
    <property type="entry name" value="adhes_NPXG"/>
    <property type="match status" value="1"/>
</dbReference>
<dbReference type="Gene3D" id="2.160.20.10">
    <property type="entry name" value="Single-stranded right-handed beta-helix, Pectin lyase-like"/>
    <property type="match status" value="1"/>
</dbReference>
<dbReference type="PANTHER" id="PTHR12338:SF8">
    <property type="entry name" value="HEME_HEMOPEXIN-BINDING PROTEIN"/>
    <property type="match status" value="1"/>
</dbReference>
<organism evidence="6">
    <name type="scientific">Salmonella enterica</name>
    <name type="common">Salmonella choleraesuis</name>
    <dbReference type="NCBI Taxonomy" id="28901"/>
    <lineage>
        <taxon>Bacteria</taxon>
        <taxon>Pseudomonadati</taxon>
        <taxon>Pseudomonadota</taxon>
        <taxon>Gammaproteobacteria</taxon>
        <taxon>Enterobacterales</taxon>
        <taxon>Enterobacteriaceae</taxon>
        <taxon>Salmonella</taxon>
    </lineage>
</organism>
<dbReference type="SMART" id="SM00710">
    <property type="entry name" value="PbH1"/>
    <property type="match status" value="6"/>
</dbReference>
<proteinExistence type="predicted"/>
<dbReference type="InterPro" id="IPR024973">
    <property type="entry name" value="ESPR"/>
</dbReference>
<dbReference type="InterPro" id="IPR006626">
    <property type="entry name" value="PbH1"/>
</dbReference>
<evidence type="ECO:0000256" key="4">
    <source>
        <dbReference type="SAM" id="Phobius"/>
    </source>
</evidence>
<feature type="non-terminal residue" evidence="6">
    <location>
        <position position="1141"/>
    </location>
</feature>
<evidence type="ECO:0000313" key="6">
    <source>
        <dbReference type="EMBL" id="EDF5515486.1"/>
    </source>
</evidence>